<keyword evidence="1" id="KW-0472">Membrane</keyword>
<proteinExistence type="predicted"/>
<comment type="caution">
    <text evidence="2">The sequence shown here is derived from an EMBL/GenBank/DDBJ whole genome shotgun (WGS) entry which is preliminary data.</text>
</comment>
<accession>A0A317U615</accession>
<gene>
    <name evidence="2" type="ORF">DGG96_07270</name>
</gene>
<dbReference type="Proteomes" id="UP000247152">
    <property type="component" value="Unassembled WGS sequence"/>
</dbReference>
<reference evidence="2 3" key="1">
    <citation type="submission" date="2018-05" db="EMBL/GenBank/DDBJ databases">
        <title>Legionella qingyii sp.nov., whole genome shotgun sequence.</title>
        <authorList>
            <person name="Wu H."/>
            <person name="Zhu Q."/>
            <person name="Hu C."/>
        </authorList>
    </citation>
    <scope>NUCLEOTIDE SEQUENCE [LARGE SCALE GENOMIC DNA]</scope>
    <source>
        <strain evidence="2 3">HEB18</strain>
    </source>
</reference>
<name>A0A317U615_9GAMM</name>
<protein>
    <submittedName>
        <fullName evidence="2">Uncharacterized protein</fullName>
    </submittedName>
</protein>
<evidence type="ECO:0000256" key="1">
    <source>
        <dbReference type="SAM" id="Phobius"/>
    </source>
</evidence>
<keyword evidence="1" id="KW-0812">Transmembrane</keyword>
<sequence length="91" mass="10040">MNVEPNKQNETPLKLNTSAINAGLVEIDSTDRSLQVIVLLVLLLICVVLQKTLGEVLLCIIVVISERNQLEVTSRGMARVTHYLLNTATKI</sequence>
<keyword evidence="1" id="KW-1133">Transmembrane helix</keyword>
<organism evidence="2 3">
    <name type="scientific">Legionella qingyii</name>
    <dbReference type="NCBI Taxonomy" id="2184757"/>
    <lineage>
        <taxon>Bacteria</taxon>
        <taxon>Pseudomonadati</taxon>
        <taxon>Pseudomonadota</taxon>
        <taxon>Gammaproteobacteria</taxon>
        <taxon>Legionellales</taxon>
        <taxon>Legionellaceae</taxon>
        <taxon>Legionella</taxon>
    </lineage>
</organism>
<evidence type="ECO:0000313" key="3">
    <source>
        <dbReference type="Proteomes" id="UP000247152"/>
    </source>
</evidence>
<evidence type="ECO:0000313" key="2">
    <source>
        <dbReference type="EMBL" id="PWY56286.1"/>
    </source>
</evidence>
<feature type="transmembrane region" description="Helical" evidence="1">
    <location>
        <begin position="36"/>
        <end position="64"/>
    </location>
</feature>
<dbReference type="EMBL" id="QHJG01000009">
    <property type="protein sequence ID" value="PWY56286.1"/>
    <property type="molecule type" value="Genomic_DNA"/>
</dbReference>
<dbReference type="AlphaFoldDB" id="A0A317U615"/>